<reference evidence="10 11" key="1">
    <citation type="submission" date="2020-08" db="EMBL/GenBank/DDBJ databases">
        <title>A Genomic Blueprint of the Chicken Gut Microbiome.</title>
        <authorList>
            <person name="Gilroy R."/>
            <person name="Ravi A."/>
            <person name="Getino M."/>
            <person name="Pursley I."/>
            <person name="Horton D.L."/>
            <person name="Alikhan N.-F."/>
            <person name="Baker D."/>
            <person name="Gharbi K."/>
            <person name="Hall N."/>
            <person name="Watson M."/>
            <person name="Adriaenssens E.M."/>
            <person name="Foster-Nyarko E."/>
            <person name="Jarju S."/>
            <person name="Secka A."/>
            <person name="Antonio M."/>
            <person name="Oren A."/>
            <person name="Chaudhuri R."/>
            <person name="La Ragione R.M."/>
            <person name="Hildebrand F."/>
            <person name="Pallen M.J."/>
        </authorList>
    </citation>
    <scope>NUCLEOTIDE SEQUENCE [LARGE SCALE GENOMIC DNA]</scope>
    <source>
        <strain evidence="10 11">Sa2CUA10</strain>
    </source>
</reference>
<evidence type="ECO:0000256" key="5">
    <source>
        <dbReference type="ARBA" id="ARBA00022989"/>
    </source>
</evidence>
<evidence type="ECO:0000259" key="8">
    <source>
        <dbReference type="Pfam" id="PF01478"/>
    </source>
</evidence>
<gene>
    <name evidence="10" type="ORF">H9648_19740</name>
</gene>
<feature type="transmembrane region" description="Helical" evidence="7">
    <location>
        <begin position="151"/>
        <end position="168"/>
    </location>
</feature>
<comment type="subcellular location">
    <subcellularLocation>
        <location evidence="1">Cell membrane</location>
        <topology evidence="1">Multi-pass membrane protein</topology>
    </subcellularLocation>
</comment>
<dbReference type="PANTHER" id="PTHR30487:SF0">
    <property type="entry name" value="PREPILIN LEADER PEPTIDASE_N-METHYLTRANSFERASE-RELATED"/>
    <property type="match status" value="1"/>
</dbReference>
<evidence type="ECO:0000256" key="4">
    <source>
        <dbReference type="ARBA" id="ARBA00022692"/>
    </source>
</evidence>
<accession>A0ABR8SSF2</accession>
<dbReference type="PANTHER" id="PTHR30487">
    <property type="entry name" value="TYPE 4 PREPILIN-LIKE PROTEINS LEADER PEPTIDE-PROCESSING ENZYME"/>
    <property type="match status" value="1"/>
</dbReference>
<dbReference type="RefSeq" id="WP_191755424.1">
    <property type="nucleotide sequence ID" value="NZ_JACSQM010000015.1"/>
</dbReference>
<feature type="transmembrane region" description="Helical" evidence="7">
    <location>
        <begin position="101"/>
        <end position="121"/>
    </location>
</feature>
<evidence type="ECO:0000313" key="10">
    <source>
        <dbReference type="EMBL" id="MBD7966283.1"/>
    </source>
</evidence>
<dbReference type="Proteomes" id="UP000603641">
    <property type="component" value="Unassembled WGS sequence"/>
</dbReference>
<dbReference type="Pfam" id="PF06750">
    <property type="entry name" value="A24_N_bact"/>
    <property type="match status" value="1"/>
</dbReference>
<keyword evidence="3" id="KW-1003">Cell membrane</keyword>
<feature type="transmembrane region" description="Helical" evidence="7">
    <location>
        <begin position="180"/>
        <end position="213"/>
    </location>
</feature>
<keyword evidence="11" id="KW-1185">Reference proteome</keyword>
<evidence type="ECO:0000256" key="3">
    <source>
        <dbReference type="ARBA" id="ARBA00022475"/>
    </source>
</evidence>
<keyword evidence="4 7" id="KW-0812">Transmembrane</keyword>
<evidence type="ECO:0000256" key="6">
    <source>
        <dbReference type="ARBA" id="ARBA00023136"/>
    </source>
</evidence>
<keyword evidence="5 7" id="KW-1133">Transmembrane helix</keyword>
<evidence type="ECO:0000259" key="9">
    <source>
        <dbReference type="Pfam" id="PF06750"/>
    </source>
</evidence>
<name>A0ABR8SSF2_9BACL</name>
<proteinExistence type="inferred from homology"/>
<organism evidence="10 11">
    <name type="scientific">Fictibacillus norfolkensis</name>
    <dbReference type="NCBI Taxonomy" id="2762233"/>
    <lineage>
        <taxon>Bacteria</taxon>
        <taxon>Bacillati</taxon>
        <taxon>Bacillota</taxon>
        <taxon>Bacilli</taxon>
        <taxon>Bacillales</taxon>
        <taxon>Fictibacillaceae</taxon>
        <taxon>Fictibacillus</taxon>
    </lineage>
</organism>
<evidence type="ECO:0000256" key="2">
    <source>
        <dbReference type="ARBA" id="ARBA00005801"/>
    </source>
</evidence>
<protein>
    <submittedName>
        <fullName evidence="10">Prepilin peptidase</fullName>
    </submittedName>
</protein>
<keyword evidence="6 7" id="KW-0472">Membrane</keyword>
<dbReference type="InterPro" id="IPR010627">
    <property type="entry name" value="Prepilin_pept_A24_N"/>
</dbReference>
<sequence>MEAMWTLWFFVVGAVLASFGGVIGYRLPKGMKVIGVERSQCDHCERQLKWYELFPVVSFVAAGAMCKTCKKRIPNIYTMVELATGALYSFSYIKYGFSIELLLACSLVLLCAIITVSDLLYFIISDKVLIVFFVWFLALQVIFGPKGWVDAAVGSLLGFLFLLLLAVLSKGGIGGGDIKLMGVLGLVLGFQGAYLTLMVASIVGVLVAIVGLVTKKYNRKTAIPFGPYLAVGALVTFYYSVELLGLIFRA</sequence>
<comment type="caution">
    <text evidence="10">The sequence shown here is derived from an EMBL/GenBank/DDBJ whole genome shotgun (WGS) entry which is preliminary data.</text>
</comment>
<evidence type="ECO:0000256" key="7">
    <source>
        <dbReference type="SAM" id="Phobius"/>
    </source>
</evidence>
<feature type="transmembrane region" description="Helical" evidence="7">
    <location>
        <begin position="128"/>
        <end position="145"/>
    </location>
</feature>
<dbReference type="Gene3D" id="1.20.120.1220">
    <property type="match status" value="1"/>
</dbReference>
<evidence type="ECO:0000256" key="1">
    <source>
        <dbReference type="ARBA" id="ARBA00004651"/>
    </source>
</evidence>
<feature type="domain" description="Prepilin peptidase A24 N-terminal" evidence="9">
    <location>
        <begin position="11"/>
        <end position="94"/>
    </location>
</feature>
<dbReference type="Pfam" id="PF01478">
    <property type="entry name" value="Peptidase_A24"/>
    <property type="match status" value="1"/>
</dbReference>
<evidence type="ECO:0000313" key="11">
    <source>
        <dbReference type="Proteomes" id="UP000603641"/>
    </source>
</evidence>
<comment type="similarity">
    <text evidence="2">Belongs to the peptidase A24 family.</text>
</comment>
<dbReference type="EMBL" id="JACSQM010000015">
    <property type="protein sequence ID" value="MBD7966283.1"/>
    <property type="molecule type" value="Genomic_DNA"/>
</dbReference>
<dbReference type="InterPro" id="IPR000045">
    <property type="entry name" value="Prepilin_IV_endopep_pep"/>
</dbReference>
<feature type="domain" description="Prepilin type IV endopeptidase peptidase" evidence="8">
    <location>
        <begin position="106"/>
        <end position="209"/>
    </location>
</feature>
<feature type="transmembrane region" description="Helical" evidence="7">
    <location>
        <begin position="225"/>
        <end position="248"/>
    </location>
</feature>
<feature type="transmembrane region" description="Helical" evidence="7">
    <location>
        <begin position="6"/>
        <end position="25"/>
    </location>
</feature>
<dbReference type="InterPro" id="IPR050882">
    <property type="entry name" value="Prepilin_peptidase/N-MTase"/>
</dbReference>